<evidence type="ECO:0000259" key="2">
    <source>
        <dbReference type="Pfam" id="PF00296"/>
    </source>
</evidence>
<name>A0A895YE08_9ACTN</name>
<dbReference type="PANTHER" id="PTHR43244">
    <property type="match status" value="1"/>
</dbReference>
<protein>
    <submittedName>
        <fullName evidence="3">TIGR03885 family FMN-dependent LLM class oxidoreductase</fullName>
        <ecNumber evidence="3">1.-.-.-</ecNumber>
    </submittedName>
</protein>
<dbReference type="InterPro" id="IPR019945">
    <property type="entry name" value="F420_G6P_DH-rel"/>
</dbReference>
<organism evidence="3 4">
    <name type="scientific">Natronosporangium hydrolyticum</name>
    <dbReference type="NCBI Taxonomy" id="2811111"/>
    <lineage>
        <taxon>Bacteria</taxon>
        <taxon>Bacillati</taxon>
        <taxon>Actinomycetota</taxon>
        <taxon>Actinomycetes</taxon>
        <taxon>Micromonosporales</taxon>
        <taxon>Micromonosporaceae</taxon>
        <taxon>Natronosporangium</taxon>
    </lineage>
</organism>
<sequence>MATYGFHASHEQFPPGELLTLLQAAEAAGFEAGMCSDHFAPWSSRQGHSGYAWTWLGSALATTSLPMGVVTSPGHRYHPAILAQAAATCAEMFPGRFWLALGTGQALNEHVTGDAWPVKQVRDERLAESVAVIRALFAGETVSHDGLVKVDRATLWTLPERQPPLYGAAVTPATAGRVARWADGLITINQPGDAQRDVLAAYREAGGQGPAVLQVHLSWAADLAQARQAAHDQWREPVLGSDVDWELALPEYFEQVSRFIDVDQVTPFVFTSDQLAEHTEWLAAQVAAGFDQLMLHQVGADQRGFLTAFGNEVLPQLP</sequence>
<proteinExistence type="predicted"/>
<dbReference type="Gene3D" id="3.20.20.30">
    <property type="entry name" value="Luciferase-like domain"/>
    <property type="match status" value="1"/>
</dbReference>
<dbReference type="Proteomes" id="UP000662857">
    <property type="component" value="Chromosome"/>
</dbReference>
<dbReference type="NCBIfam" id="TIGR03557">
    <property type="entry name" value="F420_G6P_family"/>
    <property type="match status" value="1"/>
</dbReference>
<dbReference type="Pfam" id="PF00296">
    <property type="entry name" value="Bac_luciferase"/>
    <property type="match status" value="1"/>
</dbReference>
<dbReference type="InterPro" id="IPR011251">
    <property type="entry name" value="Luciferase-like_dom"/>
</dbReference>
<dbReference type="AlphaFoldDB" id="A0A895YE08"/>
<evidence type="ECO:0000256" key="1">
    <source>
        <dbReference type="ARBA" id="ARBA00023002"/>
    </source>
</evidence>
<evidence type="ECO:0000313" key="3">
    <source>
        <dbReference type="EMBL" id="QSB16054.1"/>
    </source>
</evidence>
<reference evidence="3" key="1">
    <citation type="submission" date="2021-02" db="EMBL/GenBank/DDBJ databases">
        <title>Natrosporangium hydrolyticum gen. nov., sp. nov, a haloalkaliphilic actinobacterium from a soda solonchak soil.</title>
        <authorList>
            <person name="Sorokin D.Y."/>
            <person name="Khijniak T.V."/>
            <person name="Zakharycheva A.P."/>
            <person name="Boueva O.V."/>
            <person name="Ariskina E.V."/>
            <person name="Hahnke R.L."/>
            <person name="Bunk B."/>
            <person name="Sproer C."/>
            <person name="Schumann P."/>
            <person name="Evtushenko L.I."/>
            <person name="Kublanov I.V."/>
        </authorList>
    </citation>
    <scope>NUCLEOTIDE SEQUENCE</scope>
    <source>
        <strain evidence="3">DSM 106523</strain>
    </source>
</reference>
<gene>
    <name evidence="3" type="ORF">JQS43_07020</name>
</gene>
<keyword evidence="1 3" id="KW-0560">Oxidoreductase</keyword>
<dbReference type="PANTHER" id="PTHR43244:SF1">
    <property type="entry name" value="5,10-METHYLENETETRAHYDROMETHANOPTERIN REDUCTASE"/>
    <property type="match status" value="1"/>
</dbReference>
<evidence type="ECO:0000313" key="4">
    <source>
        <dbReference type="Proteomes" id="UP000662857"/>
    </source>
</evidence>
<dbReference type="EC" id="1.-.-.-" evidence="3"/>
<feature type="domain" description="Luciferase-like" evidence="2">
    <location>
        <begin position="9"/>
        <end position="235"/>
    </location>
</feature>
<dbReference type="RefSeq" id="WP_239678255.1">
    <property type="nucleotide sequence ID" value="NZ_CP070499.1"/>
</dbReference>
<dbReference type="GO" id="GO:0016705">
    <property type="term" value="F:oxidoreductase activity, acting on paired donors, with incorporation or reduction of molecular oxygen"/>
    <property type="evidence" value="ECO:0007669"/>
    <property type="project" value="InterPro"/>
</dbReference>
<dbReference type="CDD" id="cd01097">
    <property type="entry name" value="Tetrahydromethanopterin_reductase"/>
    <property type="match status" value="1"/>
</dbReference>
<accession>A0A895YE08</accession>
<dbReference type="SUPFAM" id="SSF51679">
    <property type="entry name" value="Bacterial luciferase-like"/>
    <property type="match status" value="1"/>
</dbReference>
<dbReference type="InterPro" id="IPR023907">
    <property type="entry name" value="Non-F420_Flavin_OxRdtase"/>
</dbReference>
<dbReference type="InterPro" id="IPR050564">
    <property type="entry name" value="F420-G6PD/mer"/>
</dbReference>
<keyword evidence="4" id="KW-1185">Reference proteome</keyword>
<dbReference type="NCBIfam" id="TIGR03885">
    <property type="entry name" value="flavin_revert"/>
    <property type="match status" value="1"/>
</dbReference>
<dbReference type="InterPro" id="IPR036661">
    <property type="entry name" value="Luciferase-like_sf"/>
</dbReference>
<dbReference type="KEGG" id="nhy:JQS43_07020"/>
<dbReference type="EMBL" id="CP070499">
    <property type="protein sequence ID" value="QSB16054.1"/>
    <property type="molecule type" value="Genomic_DNA"/>
</dbReference>